<feature type="domain" description="THAP-type" evidence="7">
    <location>
        <begin position="2"/>
        <end position="81"/>
    </location>
</feature>
<dbReference type="InterPro" id="IPR026521">
    <property type="entry name" value="THAP2"/>
</dbReference>
<sequence length="245" mass="28060">IMPTCVALKCSNRSGSSSNTSFFKFPFDDKDRLHHWISNINRQDWKPTPHSRLCSHHFKQDCFIQFKTRVCLTSDAVPTVFHRNSRLQAMAKYSRRKKKGICTTNIHSDMHVCALTAVTHDHSYIGRTEMSCEDRTSAGDNTAKASSSLPFDHQQYTVKESPRALKRTIWTVQNRLAAYRKKIKKHREQSKRLRRKISSLSSVITTLREKMLVSTNCADMLEATFGGVAKEILTRVNARISLARS</sequence>
<name>A0A8B9KY38_ASTMX</name>
<dbReference type="SMART" id="SM00692">
    <property type="entry name" value="DM3"/>
    <property type="match status" value="1"/>
</dbReference>
<dbReference type="PANTHER" id="PTHR47696">
    <property type="entry name" value="THAP DOMAIN-CONTAINING PROTEIN 2"/>
    <property type="match status" value="1"/>
</dbReference>
<evidence type="ECO:0000259" key="7">
    <source>
        <dbReference type="PROSITE" id="PS50950"/>
    </source>
</evidence>
<keyword evidence="4 5" id="KW-0238">DNA-binding</keyword>
<keyword evidence="6" id="KW-0175">Coiled coil</keyword>
<dbReference type="GO" id="GO:0008270">
    <property type="term" value="F:zinc ion binding"/>
    <property type="evidence" value="ECO:0007669"/>
    <property type="project" value="UniProtKB-KW"/>
</dbReference>
<dbReference type="GO" id="GO:0003677">
    <property type="term" value="F:DNA binding"/>
    <property type="evidence" value="ECO:0007669"/>
    <property type="project" value="UniProtKB-UniRule"/>
</dbReference>
<dbReference type="SUPFAM" id="SSF57716">
    <property type="entry name" value="Glucocorticoid receptor-like (DNA-binding domain)"/>
    <property type="match status" value="1"/>
</dbReference>
<dbReference type="PROSITE" id="PS50950">
    <property type="entry name" value="ZF_THAP"/>
    <property type="match status" value="1"/>
</dbReference>
<keyword evidence="3" id="KW-0862">Zinc</keyword>
<evidence type="ECO:0000256" key="1">
    <source>
        <dbReference type="ARBA" id="ARBA00022723"/>
    </source>
</evidence>
<evidence type="ECO:0000256" key="6">
    <source>
        <dbReference type="SAM" id="Coils"/>
    </source>
</evidence>
<protein>
    <recommendedName>
        <fullName evidence="7">THAP-type domain-containing protein</fullName>
    </recommendedName>
</protein>
<accession>A0A8B9KY38</accession>
<organism evidence="8 9">
    <name type="scientific">Astyanax mexicanus</name>
    <name type="common">Blind cave fish</name>
    <name type="synonym">Astyanax fasciatus mexicanus</name>
    <dbReference type="NCBI Taxonomy" id="7994"/>
    <lineage>
        <taxon>Eukaryota</taxon>
        <taxon>Metazoa</taxon>
        <taxon>Chordata</taxon>
        <taxon>Craniata</taxon>
        <taxon>Vertebrata</taxon>
        <taxon>Euteleostomi</taxon>
        <taxon>Actinopterygii</taxon>
        <taxon>Neopterygii</taxon>
        <taxon>Teleostei</taxon>
        <taxon>Ostariophysi</taxon>
        <taxon>Characiformes</taxon>
        <taxon>Characoidei</taxon>
        <taxon>Acestrorhamphidae</taxon>
        <taxon>Acestrorhamphinae</taxon>
        <taxon>Astyanax</taxon>
    </lineage>
</organism>
<dbReference type="Ensembl" id="ENSAMXT00005046996.1">
    <property type="protein sequence ID" value="ENSAMXP00005043221.1"/>
    <property type="gene ID" value="ENSAMXG00005020127.1"/>
</dbReference>
<dbReference type="AlphaFoldDB" id="A0A8B9KY38"/>
<dbReference type="Proteomes" id="UP000694621">
    <property type="component" value="Unplaced"/>
</dbReference>
<keyword evidence="2 5" id="KW-0863">Zinc-finger</keyword>
<evidence type="ECO:0000256" key="2">
    <source>
        <dbReference type="ARBA" id="ARBA00022771"/>
    </source>
</evidence>
<dbReference type="InterPro" id="IPR006612">
    <property type="entry name" value="THAP_Znf"/>
</dbReference>
<evidence type="ECO:0000256" key="3">
    <source>
        <dbReference type="ARBA" id="ARBA00022833"/>
    </source>
</evidence>
<evidence type="ECO:0000313" key="9">
    <source>
        <dbReference type="Proteomes" id="UP000694621"/>
    </source>
</evidence>
<keyword evidence="1" id="KW-0479">Metal-binding</keyword>
<reference evidence="8" key="1">
    <citation type="submission" date="2025-08" db="UniProtKB">
        <authorList>
            <consortium name="Ensembl"/>
        </authorList>
    </citation>
    <scope>IDENTIFICATION</scope>
</reference>
<dbReference type="PANTHER" id="PTHR47696:SF2">
    <property type="entry name" value="PROVISIONAL ORTHOLOG OF THAP DOMAIN CONTAINING 1"/>
    <property type="match status" value="1"/>
</dbReference>
<evidence type="ECO:0000256" key="5">
    <source>
        <dbReference type="PROSITE-ProRule" id="PRU00309"/>
    </source>
</evidence>
<dbReference type="Pfam" id="PF05485">
    <property type="entry name" value="THAP"/>
    <property type="match status" value="1"/>
</dbReference>
<evidence type="ECO:0000313" key="8">
    <source>
        <dbReference type="Ensembl" id="ENSAMXP00005043221.1"/>
    </source>
</evidence>
<dbReference type="SMART" id="SM00980">
    <property type="entry name" value="THAP"/>
    <property type="match status" value="1"/>
</dbReference>
<evidence type="ECO:0000256" key="4">
    <source>
        <dbReference type="ARBA" id="ARBA00023125"/>
    </source>
</evidence>
<feature type="coiled-coil region" evidence="6">
    <location>
        <begin position="169"/>
        <end position="203"/>
    </location>
</feature>
<proteinExistence type="predicted"/>